<protein>
    <submittedName>
        <fullName evidence="2">Uncharacterized protein</fullName>
    </submittedName>
</protein>
<dbReference type="Gramene" id="ONK81308">
    <property type="protein sequence ID" value="ONK81308"/>
    <property type="gene ID" value="A4U43_C01F27660"/>
</dbReference>
<dbReference type="EMBL" id="CM007381">
    <property type="protein sequence ID" value="ONK81308.1"/>
    <property type="molecule type" value="Genomic_DNA"/>
</dbReference>
<dbReference type="Proteomes" id="UP000243459">
    <property type="component" value="Chromosome 1"/>
</dbReference>
<gene>
    <name evidence="2" type="ORF">A4U43_C01F27660</name>
</gene>
<feature type="compositionally biased region" description="Basic and acidic residues" evidence="1">
    <location>
        <begin position="61"/>
        <end position="79"/>
    </location>
</feature>
<dbReference type="SUPFAM" id="SSF53756">
    <property type="entry name" value="UDP-Glycosyltransferase/glycogen phosphorylase"/>
    <property type="match status" value="1"/>
</dbReference>
<dbReference type="Gene3D" id="3.40.50.2000">
    <property type="entry name" value="Glycogen Phosphorylase B"/>
    <property type="match status" value="2"/>
</dbReference>
<dbReference type="OMA" id="AQKWIRR"/>
<evidence type="ECO:0000313" key="3">
    <source>
        <dbReference type="Proteomes" id="UP000243459"/>
    </source>
</evidence>
<organism evidence="2 3">
    <name type="scientific">Asparagus officinalis</name>
    <name type="common">Garden asparagus</name>
    <dbReference type="NCBI Taxonomy" id="4686"/>
    <lineage>
        <taxon>Eukaryota</taxon>
        <taxon>Viridiplantae</taxon>
        <taxon>Streptophyta</taxon>
        <taxon>Embryophyta</taxon>
        <taxon>Tracheophyta</taxon>
        <taxon>Spermatophyta</taxon>
        <taxon>Magnoliopsida</taxon>
        <taxon>Liliopsida</taxon>
        <taxon>Asparagales</taxon>
        <taxon>Asparagaceae</taxon>
        <taxon>Asparagoideae</taxon>
        <taxon>Asparagus</taxon>
    </lineage>
</organism>
<evidence type="ECO:0000313" key="2">
    <source>
        <dbReference type="EMBL" id="ONK81308.1"/>
    </source>
</evidence>
<proteinExistence type="predicted"/>
<keyword evidence="3" id="KW-1185">Reference proteome</keyword>
<feature type="region of interest" description="Disordered" evidence="1">
    <location>
        <begin position="56"/>
        <end position="79"/>
    </location>
</feature>
<reference evidence="3" key="1">
    <citation type="journal article" date="2017" name="Nat. Commun.">
        <title>The asparagus genome sheds light on the origin and evolution of a young Y chromosome.</title>
        <authorList>
            <person name="Harkess A."/>
            <person name="Zhou J."/>
            <person name="Xu C."/>
            <person name="Bowers J.E."/>
            <person name="Van der Hulst R."/>
            <person name="Ayyampalayam S."/>
            <person name="Mercati F."/>
            <person name="Riccardi P."/>
            <person name="McKain M.R."/>
            <person name="Kakrana A."/>
            <person name="Tang H."/>
            <person name="Ray J."/>
            <person name="Groenendijk J."/>
            <person name="Arikit S."/>
            <person name="Mathioni S.M."/>
            <person name="Nakano M."/>
            <person name="Shan H."/>
            <person name="Telgmann-Rauber A."/>
            <person name="Kanno A."/>
            <person name="Yue Z."/>
            <person name="Chen H."/>
            <person name="Li W."/>
            <person name="Chen Y."/>
            <person name="Xu X."/>
            <person name="Zhang Y."/>
            <person name="Luo S."/>
            <person name="Chen H."/>
            <person name="Gao J."/>
            <person name="Mao Z."/>
            <person name="Pires J.C."/>
            <person name="Luo M."/>
            <person name="Kudrna D."/>
            <person name="Wing R.A."/>
            <person name="Meyers B.C."/>
            <person name="Yi K."/>
            <person name="Kong H."/>
            <person name="Lavrijsen P."/>
            <person name="Sunseri F."/>
            <person name="Falavigna A."/>
            <person name="Ye Y."/>
            <person name="Leebens-Mack J.H."/>
            <person name="Chen G."/>
        </authorList>
    </citation>
    <scope>NUCLEOTIDE SEQUENCE [LARGE SCALE GENOMIC DNA]</scope>
    <source>
        <strain evidence="3">cv. DH0086</strain>
    </source>
</reference>
<name>A0A5P1FSV8_ASPOF</name>
<evidence type="ECO:0000256" key="1">
    <source>
        <dbReference type="SAM" id="MobiDB-lite"/>
    </source>
</evidence>
<sequence length="103" mass="11446">MDEGEEAGERASEDGEKDVLRIGIAVGVKEYTWRPEERALVEAAIIEKEVNRLMGEGEEAEERRRKAKELGEKAKKAVDEEGSSYVGLSNLIEELKGNVKNQA</sequence>
<dbReference type="AlphaFoldDB" id="A0A5P1FSV8"/>
<accession>A0A5P1FSV8</accession>